<dbReference type="Proteomes" id="UP000323506">
    <property type="component" value="Chromosome D13"/>
</dbReference>
<keyword evidence="2" id="KW-1185">Reference proteome</keyword>
<proteinExistence type="predicted"/>
<reference evidence="1 2" key="1">
    <citation type="submission" date="2019-06" db="EMBL/GenBank/DDBJ databases">
        <title>WGS assembly of Gossypium darwinii.</title>
        <authorList>
            <person name="Chen Z.J."/>
            <person name="Sreedasyam A."/>
            <person name="Ando A."/>
            <person name="Song Q."/>
            <person name="De L."/>
            <person name="Hulse-Kemp A."/>
            <person name="Ding M."/>
            <person name="Ye W."/>
            <person name="Kirkbride R."/>
            <person name="Jenkins J."/>
            <person name="Plott C."/>
            <person name="Lovell J."/>
            <person name="Lin Y.-M."/>
            <person name="Vaughn R."/>
            <person name="Liu B."/>
            <person name="Li W."/>
            <person name="Simpson S."/>
            <person name="Scheffler B."/>
            <person name="Saski C."/>
            <person name="Grover C."/>
            <person name="Hu G."/>
            <person name="Conover J."/>
            <person name="Carlson J."/>
            <person name="Shu S."/>
            <person name="Boston L."/>
            <person name="Williams M."/>
            <person name="Peterson D."/>
            <person name="Mcgee K."/>
            <person name="Jones D."/>
            <person name="Wendel J."/>
            <person name="Stelly D."/>
            <person name="Grimwood J."/>
            <person name="Schmutz J."/>
        </authorList>
    </citation>
    <scope>NUCLEOTIDE SEQUENCE [LARGE SCALE GENOMIC DNA]</scope>
    <source>
        <strain evidence="1">1808015.09</strain>
    </source>
</reference>
<dbReference type="AlphaFoldDB" id="A0A5D2A007"/>
<evidence type="ECO:0000313" key="1">
    <source>
        <dbReference type="EMBL" id="TYG38191.1"/>
    </source>
</evidence>
<organism evidence="1 2">
    <name type="scientific">Gossypium darwinii</name>
    <name type="common">Darwin's cotton</name>
    <name type="synonym">Gossypium barbadense var. darwinii</name>
    <dbReference type="NCBI Taxonomy" id="34276"/>
    <lineage>
        <taxon>Eukaryota</taxon>
        <taxon>Viridiplantae</taxon>
        <taxon>Streptophyta</taxon>
        <taxon>Embryophyta</taxon>
        <taxon>Tracheophyta</taxon>
        <taxon>Spermatophyta</taxon>
        <taxon>Magnoliopsida</taxon>
        <taxon>eudicotyledons</taxon>
        <taxon>Gunneridae</taxon>
        <taxon>Pentapetalae</taxon>
        <taxon>rosids</taxon>
        <taxon>malvids</taxon>
        <taxon>Malvales</taxon>
        <taxon>Malvaceae</taxon>
        <taxon>Malvoideae</taxon>
        <taxon>Gossypium</taxon>
    </lineage>
</organism>
<dbReference type="EMBL" id="CM017713">
    <property type="protein sequence ID" value="TYG38191.1"/>
    <property type="molecule type" value="Genomic_DNA"/>
</dbReference>
<evidence type="ECO:0000313" key="2">
    <source>
        <dbReference type="Proteomes" id="UP000323506"/>
    </source>
</evidence>
<gene>
    <name evidence="1" type="ORF">ES288_D13G202100v1</name>
</gene>
<sequence>MFIGLWGQGLSLMRKATHRLHLLCWLTRRAAIYCLTKILKV</sequence>
<protein>
    <submittedName>
        <fullName evidence="1">Uncharacterized protein</fullName>
    </submittedName>
</protein>
<name>A0A5D2A007_GOSDA</name>
<accession>A0A5D2A007</accession>